<dbReference type="EC" id="2.1.1.199" evidence="6"/>
<evidence type="ECO:0000256" key="6">
    <source>
        <dbReference type="HAMAP-Rule" id="MF_01007"/>
    </source>
</evidence>
<organism evidence="8 9">
    <name type="scientific">Cryobacterium arcticum</name>
    <dbReference type="NCBI Taxonomy" id="670052"/>
    <lineage>
        <taxon>Bacteria</taxon>
        <taxon>Bacillati</taxon>
        <taxon>Actinomycetota</taxon>
        <taxon>Actinomycetes</taxon>
        <taxon>Micrococcales</taxon>
        <taxon>Microbacteriaceae</taxon>
        <taxon>Cryobacterium</taxon>
    </lineage>
</organism>
<keyword evidence="6" id="KW-0963">Cytoplasm</keyword>
<feature type="binding site" evidence="6">
    <location>
        <position position="158"/>
    </location>
    <ligand>
        <name>S-adenosyl-L-methionine</name>
        <dbReference type="ChEBI" id="CHEBI:59789"/>
    </ligand>
</feature>
<dbReference type="PATRIC" id="fig|670052.7.peg.1631"/>
<gene>
    <name evidence="6" type="primary">rsmH</name>
    <name evidence="8" type="ORF">PA27867_1575</name>
</gene>
<dbReference type="PANTHER" id="PTHR11265">
    <property type="entry name" value="S-ADENOSYL-METHYLTRANSFERASE MRAW"/>
    <property type="match status" value="1"/>
</dbReference>
<comment type="function">
    <text evidence="6">Specifically methylates the N4 position of cytidine in position 1402 (C1402) of 16S rRNA.</text>
</comment>
<dbReference type="Gene3D" id="3.40.50.150">
    <property type="entry name" value="Vaccinia Virus protein VP39"/>
    <property type="match status" value="1"/>
</dbReference>
<evidence type="ECO:0000313" key="9">
    <source>
        <dbReference type="Proteomes" id="UP000092582"/>
    </source>
</evidence>
<evidence type="ECO:0000256" key="4">
    <source>
        <dbReference type="ARBA" id="ARBA00022679"/>
    </source>
</evidence>
<keyword evidence="5 6" id="KW-0949">S-adenosyl-L-methionine</keyword>
<dbReference type="InterPro" id="IPR002903">
    <property type="entry name" value="RsmH"/>
</dbReference>
<dbReference type="SUPFAM" id="SSF81799">
    <property type="entry name" value="Putative methyltransferase TM0872, insert domain"/>
    <property type="match status" value="1"/>
</dbReference>
<reference evidence="8 9" key="1">
    <citation type="submission" date="2016-06" db="EMBL/GenBank/DDBJ databases">
        <title>Genome sequencing of Cryobacterium arcticum PAMC 27867.</title>
        <authorList>
            <person name="Lee J."/>
            <person name="Kim O.-S."/>
        </authorList>
    </citation>
    <scope>NUCLEOTIDE SEQUENCE [LARGE SCALE GENOMIC DNA]</scope>
    <source>
        <strain evidence="8 9">PAMC 27867</strain>
    </source>
</reference>
<feature type="binding site" evidence="6">
    <location>
        <position position="151"/>
    </location>
    <ligand>
        <name>S-adenosyl-L-methionine</name>
        <dbReference type="ChEBI" id="CHEBI:59789"/>
    </ligand>
</feature>
<dbReference type="Pfam" id="PF01795">
    <property type="entry name" value="Methyltransf_5"/>
    <property type="match status" value="1"/>
</dbReference>
<evidence type="ECO:0000256" key="7">
    <source>
        <dbReference type="SAM" id="MobiDB-lite"/>
    </source>
</evidence>
<dbReference type="AlphaFoldDB" id="A0A1B1BIV9"/>
<dbReference type="KEGG" id="cart:PA27867_1575"/>
<dbReference type="HAMAP" id="MF_01007">
    <property type="entry name" value="16SrRNA_methyltr_H"/>
    <property type="match status" value="1"/>
</dbReference>
<keyword evidence="3 6" id="KW-0489">Methyltransferase</keyword>
<feature type="region of interest" description="Disordered" evidence="7">
    <location>
        <begin position="1"/>
        <end position="49"/>
    </location>
</feature>
<dbReference type="GO" id="GO:0070475">
    <property type="term" value="P:rRNA base methylation"/>
    <property type="evidence" value="ECO:0007669"/>
    <property type="project" value="UniProtKB-UniRule"/>
</dbReference>
<proteinExistence type="inferred from homology"/>
<dbReference type="EMBL" id="CP016282">
    <property type="protein sequence ID" value="ANP72532.1"/>
    <property type="molecule type" value="Genomic_DNA"/>
</dbReference>
<dbReference type="Gene3D" id="1.10.150.170">
    <property type="entry name" value="Putative methyltransferase TM0872, insert domain"/>
    <property type="match status" value="1"/>
</dbReference>
<evidence type="ECO:0000313" key="8">
    <source>
        <dbReference type="EMBL" id="ANP72532.1"/>
    </source>
</evidence>
<dbReference type="SUPFAM" id="SSF53335">
    <property type="entry name" value="S-adenosyl-L-methionine-dependent methyltransferases"/>
    <property type="match status" value="1"/>
</dbReference>
<keyword evidence="9" id="KW-1185">Reference proteome</keyword>
<dbReference type="PIRSF" id="PIRSF004486">
    <property type="entry name" value="MraW"/>
    <property type="match status" value="1"/>
</dbReference>
<protein>
    <recommendedName>
        <fullName evidence="6">Ribosomal RNA small subunit methyltransferase H</fullName>
        <ecNumber evidence="6">2.1.1.199</ecNumber>
    </recommendedName>
    <alternativeName>
        <fullName evidence="6">16S rRNA m(4)C1402 methyltransferase</fullName>
    </alternativeName>
    <alternativeName>
        <fullName evidence="6">rRNA (cytosine-N(4)-)-methyltransferase RsmH</fullName>
    </alternativeName>
</protein>
<dbReference type="PANTHER" id="PTHR11265:SF0">
    <property type="entry name" value="12S RRNA N4-METHYLCYTIDINE METHYLTRANSFERASE"/>
    <property type="match status" value="1"/>
</dbReference>
<evidence type="ECO:0000256" key="1">
    <source>
        <dbReference type="ARBA" id="ARBA00010396"/>
    </source>
</evidence>
<keyword evidence="2 6" id="KW-0698">rRNA processing</keyword>
<dbReference type="STRING" id="670052.PA27867_1575"/>
<comment type="subcellular location">
    <subcellularLocation>
        <location evidence="6">Cytoplasm</location>
    </subcellularLocation>
</comment>
<dbReference type="GO" id="GO:0005737">
    <property type="term" value="C:cytoplasm"/>
    <property type="evidence" value="ECO:0007669"/>
    <property type="project" value="UniProtKB-SubCell"/>
</dbReference>
<name>A0A1B1BIV9_9MICO</name>
<evidence type="ECO:0000256" key="5">
    <source>
        <dbReference type="ARBA" id="ARBA00022691"/>
    </source>
</evidence>
<feature type="binding site" evidence="6">
    <location>
        <position position="103"/>
    </location>
    <ligand>
        <name>S-adenosyl-L-methionine</name>
        <dbReference type="ChEBI" id="CHEBI:59789"/>
    </ligand>
</feature>
<accession>A0A1B1BIV9</accession>
<comment type="similarity">
    <text evidence="1 6">Belongs to the methyltransferase superfamily. RsmH family.</text>
</comment>
<keyword evidence="4 6" id="KW-0808">Transferase</keyword>
<dbReference type="NCBIfam" id="TIGR00006">
    <property type="entry name" value="16S rRNA (cytosine(1402)-N(4))-methyltransferase RsmH"/>
    <property type="match status" value="1"/>
</dbReference>
<feature type="binding site" evidence="6">
    <location>
        <begin position="84"/>
        <end position="86"/>
    </location>
    <ligand>
        <name>S-adenosyl-L-methionine</name>
        <dbReference type="ChEBI" id="CHEBI:59789"/>
    </ligand>
</feature>
<dbReference type="GO" id="GO:0071424">
    <property type="term" value="F:rRNA (cytosine-N4-)-methyltransferase activity"/>
    <property type="evidence" value="ECO:0007669"/>
    <property type="project" value="UniProtKB-UniRule"/>
</dbReference>
<dbReference type="InterPro" id="IPR029063">
    <property type="entry name" value="SAM-dependent_MTases_sf"/>
</dbReference>
<sequence>MGIRPQDPARVAMNNDSNGTNINDNTNNKPNDEMTTDTTAASPGDRPQLSEIHTPVLLERSIELLGPVLDKPGAILVDATLGMGGHAEAMLSRFPGLTLVGLDRDLDALAIAEERLKPFHDRIHLVHTVYDGILDALAGLGISEVQGILFDLGVSSMQLDQVERGFSYSKDAPLDMRMDSTSPLTAERILADYSEAELRRIFQEYGEEKLAGRYAKAIVEARETAPFVRSAQLVEVITKVTPVAVQRMGHPAKRVFQALRIEVNQELAVLERAIPAAMEAVAVGGRIVTMAYQSLEDRIVKRMFAAASTSSAPAGLPVELPEHKPLFTLLIRGAEQASEDEKAINPRATSVRLRAAERLRRAE</sequence>
<evidence type="ECO:0000256" key="2">
    <source>
        <dbReference type="ARBA" id="ARBA00022552"/>
    </source>
</evidence>
<feature type="binding site" evidence="6">
    <location>
        <position position="130"/>
    </location>
    <ligand>
        <name>S-adenosyl-L-methionine</name>
        <dbReference type="ChEBI" id="CHEBI:59789"/>
    </ligand>
</feature>
<comment type="catalytic activity">
    <reaction evidence="6">
        <text>cytidine(1402) in 16S rRNA + S-adenosyl-L-methionine = N(4)-methylcytidine(1402) in 16S rRNA + S-adenosyl-L-homocysteine + H(+)</text>
        <dbReference type="Rhea" id="RHEA:42928"/>
        <dbReference type="Rhea" id="RHEA-COMP:10286"/>
        <dbReference type="Rhea" id="RHEA-COMP:10287"/>
        <dbReference type="ChEBI" id="CHEBI:15378"/>
        <dbReference type="ChEBI" id="CHEBI:57856"/>
        <dbReference type="ChEBI" id="CHEBI:59789"/>
        <dbReference type="ChEBI" id="CHEBI:74506"/>
        <dbReference type="ChEBI" id="CHEBI:82748"/>
        <dbReference type="EC" id="2.1.1.199"/>
    </reaction>
</comment>
<evidence type="ECO:0000256" key="3">
    <source>
        <dbReference type="ARBA" id="ARBA00022603"/>
    </source>
</evidence>
<feature type="compositionally biased region" description="Low complexity" evidence="7">
    <location>
        <begin position="14"/>
        <end position="29"/>
    </location>
</feature>
<dbReference type="Proteomes" id="UP000092582">
    <property type="component" value="Chromosome 1"/>
</dbReference>
<dbReference type="InterPro" id="IPR023397">
    <property type="entry name" value="SAM-dep_MeTrfase_MraW_recog"/>
</dbReference>